<evidence type="ECO:0000259" key="3">
    <source>
        <dbReference type="PROSITE" id="PS51473"/>
    </source>
</evidence>
<feature type="domain" description="Gnk2-homologous" evidence="3">
    <location>
        <begin position="397"/>
        <end position="496"/>
    </location>
</feature>
<dbReference type="InterPro" id="IPR038408">
    <property type="entry name" value="GNK2_sf"/>
</dbReference>
<dbReference type="Proteomes" id="UP000323000">
    <property type="component" value="Chromosome 13"/>
</dbReference>
<dbReference type="PANTHER" id="PTHR32099">
    <property type="entry name" value="CYSTEINE-RICH REPEAT SECRETORY PROTEIN"/>
    <property type="match status" value="1"/>
</dbReference>
<feature type="domain" description="Gnk2-homologous" evidence="3">
    <location>
        <begin position="502"/>
        <end position="607"/>
    </location>
</feature>
<comment type="caution">
    <text evidence="4">The sequence shown here is derived from an EMBL/GenBank/DDBJ whole genome shotgun (WGS) entry which is preliminary data.</text>
</comment>
<name>A0A5C7GRN3_9ROSI</name>
<dbReference type="AlphaFoldDB" id="A0A5C7GRN3"/>
<dbReference type="OrthoDB" id="4062651at2759"/>
<dbReference type="PROSITE" id="PS51473">
    <property type="entry name" value="GNK2"/>
    <property type="match status" value="2"/>
</dbReference>
<evidence type="ECO:0000256" key="2">
    <source>
        <dbReference type="ARBA" id="ARBA00022737"/>
    </source>
</evidence>
<protein>
    <recommendedName>
        <fullName evidence="3">Gnk2-homologous domain-containing protein</fullName>
    </recommendedName>
</protein>
<organism evidence="4 5">
    <name type="scientific">Acer yangbiense</name>
    <dbReference type="NCBI Taxonomy" id="1000413"/>
    <lineage>
        <taxon>Eukaryota</taxon>
        <taxon>Viridiplantae</taxon>
        <taxon>Streptophyta</taxon>
        <taxon>Embryophyta</taxon>
        <taxon>Tracheophyta</taxon>
        <taxon>Spermatophyta</taxon>
        <taxon>Magnoliopsida</taxon>
        <taxon>eudicotyledons</taxon>
        <taxon>Gunneridae</taxon>
        <taxon>Pentapetalae</taxon>
        <taxon>rosids</taxon>
        <taxon>malvids</taxon>
        <taxon>Sapindales</taxon>
        <taxon>Sapindaceae</taxon>
        <taxon>Hippocastanoideae</taxon>
        <taxon>Acereae</taxon>
        <taxon>Acer</taxon>
    </lineage>
</organism>
<keyword evidence="2" id="KW-0677">Repeat</keyword>
<evidence type="ECO:0000256" key="1">
    <source>
        <dbReference type="ARBA" id="ARBA00022729"/>
    </source>
</evidence>
<gene>
    <name evidence="4" type="ORF">EZV62_026411</name>
</gene>
<evidence type="ECO:0000313" key="5">
    <source>
        <dbReference type="Proteomes" id="UP000323000"/>
    </source>
</evidence>
<dbReference type="Pfam" id="PF01657">
    <property type="entry name" value="Stress-antifung"/>
    <property type="match status" value="2"/>
</dbReference>
<keyword evidence="5" id="KW-1185">Reference proteome</keyword>
<reference evidence="5" key="1">
    <citation type="journal article" date="2019" name="Gigascience">
        <title>De novo genome assembly of the endangered Acer yangbiense, a plant species with extremely small populations endemic to Yunnan Province, China.</title>
        <authorList>
            <person name="Yang J."/>
            <person name="Wariss H.M."/>
            <person name="Tao L."/>
            <person name="Zhang R."/>
            <person name="Yun Q."/>
            <person name="Hollingsworth P."/>
            <person name="Dao Z."/>
            <person name="Luo G."/>
            <person name="Guo H."/>
            <person name="Ma Y."/>
            <person name="Sun W."/>
        </authorList>
    </citation>
    <scope>NUCLEOTIDE SEQUENCE [LARGE SCALE GENOMIC DNA]</scope>
    <source>
        <strain evidence="5">cv. Malutang</strain>
    </source>
</reference>
<dbReference type="InterPro" id="IPR002902">
    <property type="entry name" value="GNK2"/>
</dbReference>
<dbReference type="CDD" id="cd23509">
    <property type="entry name" value="Gnk2-like"/>
    <property type="match status" value="2"/>
</dbReference>
<dbReference type="PANTHER" id="PTHR32099:SF36">
    <property type="entry name" value="CYSTEINE-RICH REPEAT SECRETORY PROTEIN 38-LIKE"/>
    <property type="match status" value="1"/>
</dbReference>
<dbReference type="EMBL" id="VAHF01000013">
    <property type="protein sequence ID" value="TXG47117.1"/>
    <property type="molecule type" value="Genomic_DNA"/>
</dbReference>
<dbReference type="Gene3D" id="3.30.430.20">
    <property type="entry name" value="Gnk2 domain, C-X8-C-X2-C motif"/>
    <property type="match status" value="2"/>
</dbReference>
<keyword evidence="1" id="KW-0732">Signal</keyword>
<evidence type="ECO:0000313" key="4">
    <source>
        <dbReference type="EMBL" id="TXG47117.1"/>
    </source>
</evidence>
<proteinExistence type="predicted"/>
<sequence>MVVRASVKAESPVEIVDAHQMQAQEMLKDVFKPPVTGIPYHRSLLRFTFLATVFSPGAAFSPIVISLDIFSQENKRSRLFFLVTKCQGTKSAVTWYDECLVRYSNRTFSFTFESVPVVILSNEDNLNVSDPVGFRKALNQSFSELITNATSSELKYANIFQFSYSGAVHTRDRKAKMRNDVVQCTSCAYDMVVRASVKAESPVEIVDAHQMQAQEMLKDVFKPPVIQQDVCKLGWKTRISIINELERGLLYPYEDSQLRIIHRIKHQRFSIVDPCRHCCCWITLVFFKAETTKTKMRRFGAIEFHGLLWVCSKGNANLGFNVVSILVVLNYCSASSAIRFRAIEFHGLLHVCSKGNKVMTEFELATRTMSSIVVYSGSRTLLLLHLLSFLSSATSLSPIYSLCSSDQNNSASEHYVYNVGNLFSQKLYDRVNKPMDYGEYPDKVYGLYFCRFDITPEICQKCLSIATDKLVKECKSNKTAIIWFDECMVRYSNRSFFSTLETFPSMYKWSVYNVTHPDRFNEILNQTLNKAIVTLSASNYGTHNVSISNDEKLYSVVQCLPDLSKEDCRTCLNQGVYYLLVLVYVNGKQGVRYLNPSCIMRYEVYPFYGDPIPTVASPAPNNTSNNSVNTGGEFMY</sequence>
<accession>A0A5C7GRN3</accession>